<dbReference type="PROSITE" id="PS50887">
    <property type="entry name" value="GGDEF"/>
    <property type="match status" value="1"/>
</dbReference>
<organism evidence="5 6">
    <name type="scientific">Altererythrobacter arenosus</name>
    <dbReference type="NCBI Taxonomy" id="3032592"/>
    <lineage>
        <taxon>Bacteria</taxon>
        <taxon>Pseudomonadati</taxon>
        <taxon>Pseudomonadota</taxon>
        <taxon>Alphaproteobacteria</taxon>
        <taxon>Sphingomonadales</taxon>
        <taxon>Erythrobacteraceae</taxon>
        <taxon>Altererythrobacter</taxon>
    </lineage>
</organism>
<dbReference type="Pfam" id="PF07695">
    <property type="entry name" value="7TMR-DISM_7TM"/>
    <property type="match status" value="1"/>
</dbReference>
<accession>A0ABY8FUL4</accession>
<dbReference type="Gene3D" id="3.30.70.270">
    <property type="match status" value="1"/>
</dbReference>
<keyword evidence="3" id="KW-1133">Transmembrane helix</keyword>
<feature type="transmembrane region" description="Helical" evidence="3">
    <location>
        <begin position="173"/>
        <end position="192"/>
    </location>
</feature>
<dbReference type="EMBL" id="CP121106">
    <property type="protein sequence ID" value="WFL78442.1"/>
    <property type="molecule type" value="Genomic_DNA"/>
</dbReference>
<dbReference type="InterPro" id="IPR043128">
    <property type="entry name" value="Rev_trsase/Diguanyl_cyclase"/>
</dbReference>
<feature type="transmembrane region" description="Helical" evidence="3">
    <location>
        <begin position="272"/>
        <end position="295"/>
    </location>
</feature>
<feature type="transmembrane region" description="Helical" evidence="3">
    <location>
        <begin position="362"/>
        <end position="384"/>
    </location>
</feature>
<evidence type="ECO:0000256" key="2">
    <source>
        <dbReference type="SAM" id="MobiDB-lite"/>
    </source>
</evidence>
<dbReference type="CDD" id="cd01949">
    <property type="entry name" value="GGDEF"/>
    <property type="match status" value="1"/>
</dbReference>
<proteinExistence type="predicted"/>
<dbReference type="InterPro" id="IPR050469">
    <property type="entry name" value="Diguanylate_Cyclase"/>
</dbReference>
<dbReference type="PANTHER" id="PTHR45138">
    <property type="entry name" value="REGULATORY COMPONENTS OF SENSORY TRANSDUCTION SYSTEM"/>
    <property type="match status" value="1"/>
</dbReference>
<evidence type="ECO:0000313" key="5">
    <source>
        <dbReference type="EMBL" id="WFL78442.1"/>
    </source>
</evidence>
<dbReference type="Pfam" id="PF00990">
    <property type="entry name" value="GGDEF"/>
    <property type="match status" value="1"/>
</dbReference>
<dbReference type="RefSeq" id="WP_278017132.1">
    <property type="nucleotide sequence ID" value="NZ_CP121106.1"/>
</dbReference>
<gene>
    <name evidence="5" type="ORF">P7228_05090</name>
</gene>
<keyword evidence="5" id="KW-0548">Nucleotidyltransferase</keyword>
<dbReference type="EC" id="2.7.7.65" evidence="1"/>
<dbReference type="Proteomes" id="UP001215827">
    <property type="component" value="Chromosome"/>
</dbReference>
<evidence type="ECO:0000256" key="1">
    <source>
        <dbReference type="ARBA" id="ARBA00012528"/>
    </source>
</evidence>
<keyword evidence="3" id="KW-0472">Membrane</keyword>
<evidence type="ECO:0000256" key="3">
    <source>
        <dbReference type="SAM" id="Phobius"/>
    </source>
</evidence>
<feature type="transmembrane region" description="Helical" evidence="3">
    <location>
        <begin position="332"/>
        <end position="350"/>
    </location>
</feature>
<reference evidence="5 6" key="1">
    <citation type="submission" date="2023-03" db="EMBL/GenBank/DDBJ databases">
        <title>Altererythrobacter sp. CAU 1644 isolated from sand.</title>
        <authorList>
            <person name="Kim W."/>
        </authorList>
    </citation>
    <scope>NUCLEOTIDE SEQUENCE [LARGE SCALE GENOMIC DNA]</scope>
    <source>
        <strain evidence="5 6">CAU 1644</strain>
    </source>
</reference>
<feature type="domain" description="GGDEF" evidence="4">
    <location>
        <begin position="428"/>
        <end position="560"/>
    </location>
</feature>
<name>A0ABY8FUL4_9SPHN</name>
<dbReference type="PANTHER" id="PTHR45138:SF24">
    <property type="entry name" value="DIGUANYLATE CYCLASE DGCC-RELATED"/>
    <property type="match status" value="1"/>
</dbReference>
<dbReference type="InterPro" id="IPR000160">
    <property type="entry name" value="GGDEF_dom"/>
</dbReference>
<feature type="transmembrane region" description="Helical" evidence="3">
    <location>
        <begin position="301"/>
        <end position="320"/>
    </location>
</feature>
<dbReference type="NCBIfam" id="TIGR00254">
    <property type="entry name" value="GGDEF"/>
    <property type="match status" value="1"/>
</dbReference>
<dbReference type="SUPFAM" id="SSF55073">
    <property type="entry name" value="Nucleotide cyclase"/>
    <property type="match status" value="1"/>
</dbReference>
<dbReference type="InterPro" id="IPR011623">
    <property type="entry name" value="7TMR_DISM_rcpt_extracell_dom1"/>
</dbReference>
<feature type="transmembrane region" description="Helical" evidence="3">
    <location>
        <begin position="237"/>
        <end position="260"/>
    </location>
</feature>
<protein>
    <recommendedName>
        <fullName evidence="1">diguanylate cyclase</fullName>
        <ecNumber evidence="1">2.7.7.65</ecNumber>
    </recommendedName>
</protein>
<evidence type="ECO:0000313" key="6">
    <source>
        <dbReference type="Proteomes" id="UP001215827"/>
    </source>
</evidence>
<dbReference type="GO" id="GO:0052621">
    <property type="term" value="F:diguanylate cyclase activity"/>
    <property type="evidence" value="ECO:0007669"/>
    <property type="project" value="UniProtKB-EC"/>
</dbReference>
<keyword evidence="3" id="KW-0812">Transmembrane</keyword>
<feature type="region of interest" description="Disordered" evidence="2">
    <location>
        <begin position="556"/>
        <end position="578"/>
    </location>
</feature>
<sequence length="578" mass="63560">MTGRGYTIAAAAYAALVFLAALALAYNPVAREGAIAPACIANQSASLTSEALAGPGAHWDCTSTSGSVSEIAALVRFDLAEARQLPIVMRTRIGLFDRLELSVVDADGTVRQSIFERDDVKLISNDPMFLADLPEVSETSRAVFMQIKGARHDPTVLRALLFPQDPTLSHGHLLALLGIAVLLGLVIAPVIFDLAFYGALKSEFLLWHAALSLSFALLVLFRSGLVVEFLPLTIEVWRGLLIMGLGLCAFVGAMFTCSFVENDKLDPRLRKWLPRMGVWALIASAIHASAFDFLAPLGGSFHSYALAPVLITFMLAMVDAYRRGSRAIRFQILGWAPLMLAFALQLLTYITPLGLPTDALPMFYLGTLSETTITAIGVADRFFLMRRERDEALIEAIELERLSVRDPLTGLLNRRAIDERFEELHIGGYETFALVDLDHFKKVNDNEGHTTGDRVLQVVARTLNDDAGTIAMRLGGEEFLLMMRGADAEERAERLRQIVSLRVARELPELSQVVTASMGLLVAPRRALPKAAFSDIYSRADMLLYEAKAQGRNRMVSEKLRPFSPRNKNDRRGDAKVA</sequence>
<keyword evidence="6" id="KW-1185">Reference proteome</keyword>
<dbReference type="InterPro" id="IPR029787">
    <property type="entry name" value="Nucleotide_cyclase"/>
</dbReference>
<dbReference type="SMART" id="SM00267">
    <property type="entry name" value="GGDEF"/>
    <property type="match status" value="1"/>
</dbReference>
<feature type="transmembrane region" description="Helical" evidence="3">
    <location>
        <begin position="204"/>
        <end position="225"/>
    </location>
</feature>
<keyword evidence="5" id="KW-0808">Transferase</keyword>
<evidence type="ECO:0000259" key="4">
    <source>
        <dbReference type="PROSITE" id="PS50887"/>
    </source>
</evidence>